<accession>A0A9Q7XQA9</accession>
<evidence type="ECO:0000256" key="1">
    <source>
        <dbReference type="SAM" id="MobiDB-lite"/>
    </source>
</evidence>
<feature type="region of interest" description="Disordered" evidence="1">
    <location>
        <begin position="1"/>
        <end position="22"/>
    </location>
</feature>
<organism evidence="3 4">
    <name type="scientific">Cupriavidus taiwanensis</name>
    <dbReference type="NCBI Taxonomy" id="164546"/>
    <lineage>
        <taxon>Bacteria</taxon>
        <taxon>Pseudomonadati</taxon>
        <taxon>Pseudomonadota</taxon>
        <taxon>Betaproteobacteria</taxon>
        <taxon>Burkholderiales</taxon>
        <taxon>Burkholderiaceae</taxon>
        <taxon>Cupriavidus</taxon>
    </lineage>
</organism>
<gene>
    <name evidence="3" type="ORF">CBM2636_10016</name>
</gene>
<evidence type="ECO:0000313" key="4">
    <source>
        <dbReference type="Proteomes" id="UP000254259"/>
    </source>
</evidence>
<proteinExistence type="predicted"/>
<dbReference type="InterPro" id="IPR014833">
    <property type="entry name" value="TnsA_N"/>
</dbReference>
<protein>
    <submittedName>
        <fullName evidence="3">Transposase</fullName>
    </submittedName>
</protein>
<reference evidence="3 4" key="1">
    <citation type="submission" date="2018-01" db="EMBL/GenBank/DDBJ databases">
        <authorList>
            <person name="Clerissi C."/>
        </authorList>
    </citation>
    <scope>NUCLEOTIDE SEQUENCE [LARGE SCALE GENOMIC DNA]</scope>
    <source>
        <strain evidence="3">Cupriavidus taiwanensis SWF 66322</strain>
    </source>
</reference>
<dbReference type="AlphaFoldDB" id="A0A9Q7XQA9"/>
<dbReference type="Proteomes" id="UP000254259">
    <property type="component" value="Chromosome CBM2636"/>
</dbReference>
<name>A0A9Q7XQA9_9BURK</name>
<dbReference type="Pfam" id="PF08722">
    <property type="entry name" value="Tn7_TnsA-like_N"/>
    <property type="match status" value="1"/>
</dbReference>
<evidence type="ECO:0000259" key="2">
    <source>
        <dbReference type="Pfam" id="PF08722"/>
    </source>
</evidence>
<dbReference type="EMBL" id="LT984813">
    <property type="protein sequence ID" value="SPD63000.1"/>
    <property type="molecule type" value="Genomic_DNA"/>
</dbReference>
<sequence>MSTRTRMEPWSGHAFDGQPHERARQVVRPTGGIVRGKFPSRKNGRMVHHEGMLELDAIFLFEASPRILEYREQPITIIYPDGPRLRRYTPDFELTLCTGEGVLIEVKPRSRLVDAAIQHKLNCITTYLRRSGKRFVILDDTTLRLEPRQSNLRDIYHRASRVRQTMAAYRAALDRYASQFPLSISSALRIFGNSKIDPYSMLLVGLLHCDLEQPITHDTPLHLTKEGDDAWFCITPGYDF</sequence>
<feature type="domain" description="TnsA endonuclease N-terminal" evidence="2">
    <location>
        <begin position="64"/>
        <end position="139"/>
    </location>
</feature>
<evidence type="ECO:0000313" key="3">
    <source>
        <dbReference type="EMBL" id="SPD63000.1"/>
    </source>
</evidence>